<dbReference type="Proteomes" id="UP000019146">
    <property type="component" value="Plasmid unnamed"/>
</dbReference>
<dbReference type="PANTHER" id="PTHR43531:SF14">
    <property type="entry name" value="METHYL-ACCEPTING CHEMOTAXIS PROTEIN I-RELATED"/>
    <property type="match status" value="1"/>
</dbReference>
<evidence type="ECO:0000313" key="16">
    <source>
        <dbReference type="Proteomes" id="UP000019146"/>
    </source>
</evidence>
<evidence type="ECO:0000256" key="11">
    <source>
        <dbReference type="PROSITE-ProRule" id="PRU00284"/>
    </source>
</evidence>
<feature type="domain" description="HAMP" evidence="14">
    <location>
        <begin position="213"/>
        <end position="265"/>
    </location>
</feature>
<dbReference type="GO" id="GO:0007165">
    <property type="term" value="P:signal transduction"/>
    <property type="evidence" value="ECO:0007669"/>
    <property type="project" value="UniProtKB-KW"/>
</dbReference>
<comment type="subcellular location">
    <subcellularLocation>
        <location evidence="1">Cell inner membrane</location>
        <topology evidence="1">Multi-pass membrane protein</topology>
    </subcellularLocation>
</comment>
<dbReference type="InterPro" id="IPR051310">
    <property type="entry name" value="MCP_chemotaxis"/>
</dbReference>
<dbReference type="GO" id="GO:0004888">
    <property type="term" value="F:transmembrane signaling receptor activity"/>
    <property type="evidence" value="ECO:0007669"/>
    <property type="project" value="InterPro"/>
</dbReference>
<dbReference type="EMBL" id="CP012748">
    <property type="protein sequence ID" value="ALL71558.1"/>
    <property type="molecule type" value="Genomic_DNA"/>
</dbReference>
<sequence length="518" mass="54811">MFEKITIRARLALAMSFLGVLLIAGGAMGIVGVNMTNGDLKTLYSDQLSSSRKLSEASVALARSRLWLFRIALNPDVPDVEKFTQNARDQLENSRKAWDAYRALPFADDAEASQANELNGKLQNLVTTGYEPIFQAIATRDGASIRSAVQNSSSALYQDVTGGIDTLQKKQATVAATTYERAQTRFEWFVTIAVAGVAFALIAAALAWRSLQRAIGGPLQEALAHFKAIASGDLTARVEVRSHDEMGQLMSGLQAMQRKLVEMIGTVRESAGAIDTAAQEIAAGNTDLSQRTEEQAASLEETASSMEQLTATVRQNADNAKRATQLAGTASDTAQRGGEVVGRVVETMQDISSSSSRMNEIIGTIESIAFQTNILALNAAVEAARAGDQGRGFAVVASEVRTLAQRVATAAGEIRGLIGEATSRVDTGATLVRDAGGTIDAIIRDVARVNDILQEISSASEEQSTGIGQVNTAVNQMDQVTQQNAALVEQASAAAQSMAHQARGLSDAVSIFRVGATA</sequence>
<dbReference type="InterPro" id="IPR035440">
    <property type="entry name" value="4HB_MCP_dom_sf"/>
</dbReference>
<dbReference type="SUPFAM" id="SSF47170">
    <property type="entry name" value="Aspartate receptor, ligand-binding domain"/>
    <property type="match status" value="1"/>
</dbReference>
<evidence type="ECO:0000256" key="9">
    <source>
        <dbReference type="ARBA" id="ARBA00023224"/>
    </source>
</evidence>
<keyword evidence="8 12" id="KW-0472">Membrane</keyword>
<dbReference type="GeneID" id="77168974"/>
<keyword evidence="9 11" id="KW-0807">Transducer</keyword>
<name>A0A0P0RR70_9BURK</name>
<dbReference type="CDD" id="cd06225">
    <property type="entry name" value="HAMP"/>
    <property type="match status" value="1"/>
</dbReference>
<keyword evidence="4" id="KW-0145">Chemotaxis</keyword>
<keyword evidence="5" id="KW-0997">Cell inner membrane</keyword>
<evidence type="ECO:0000259" key="14">
    <source>
        <dbReference type="PROSITE" id="PS50885"/>
    </source>
</evidence>
<reference evidence="15 16" key="1">
    <citation type="journal article" date="2014" name="Genome Announc.">
        <title>Draft Genome Sequence of the Haloacid-Degrading Burkholderia caribensis Strain MBA4.</title>
        <authorList>
            <person name="Pan Y."/>
            <person name="Kong K.F."/>
            <person name="Tsang J.S."/>
        </authorList>
    </citation>
    <scope>NUCLEOTIDE SEQUENCE [LARGE SCALE GENOMIC DNA]</scope>
    <source>
        <strain evidence="15 16">MBA4</strain>
        <plasmid evidence="16">Plasmid</plasmid>
    </source>
</reference>
<dbReference type="AlphaFoldDB" id="A0A0P0RR70"/>
<dbReference type="PRINTS" id="PR00260">
    <property type="entry name" value="CHEMTRNSDUCR"/>
</dbReference>
<evidence type="ECO:0000256" key="1">
    <source>
        <dbReference type="ARBA" id="ARBA00004429"/>
    </source>
</evidence>
<dbReference type="RefSeq" id="WP_035992053.1">
    <property type="nucleotide sequence ID" value="NZ_CP012748.1"/>
</dbReference>
<dbReference type="Pfam" id="PF00672">
    <property type="entry name" value="HAMP"/>
    <property type="match status" value="1"/>
</dbReference>
<keyword evidence="3" id="KW-0488">Methylation</keyword>
<dbReference type="PROSITE" id="PS50885">
    <property type="entry name" value="HAMP"/>
    <property type="match status" value="1"/>
</dbReference>
<dbReference type="InterPro" id="IPR004089">
    <property type="entry name" value="MCPsignal_dom"/>
</dbReference>
<dbReference type="GO" id="GO:0006935">
    <property type="term" value="P:chemotaxis"/>
    <property type="evidence" value="ECO:0007669"/>
    <property type="project" value="UniProtKB-KW"/>
</dbReference>
<evidence type="ECO:0000256" key="3">
    <source>
        <dbReference type="ARBA" id="ARBA00022481"/>
    </source>
</evidence>
<evidence type="ECO:0000313" key="15">
    <source>
        <dbReference type="EMBL" id="ALL71558.1"/>
    </source>
</evidence>
<dbReference type="CDD" id="cd11386">
    <property type="entry name" value="MCP_signal"/>
    <property type="match status" value="1"/>
</dbReference>
<dbReference type="GO" id="GO:0005886">
    <property type="term" value="C:plasma membrane"/>
    <property type="evidence" value="ECO:0007669"/>
    <property type="project" value="UniProtKB-SubCell"/>
</dbReference>
<dbReference type="InterPro" id="IPR003660">
    <property type="entry name" value="HAMP_dom"/>
</dbReference>
<dbReference type="PANTHER" id="PTHR43531">
    <property type="entry name" value="PROTEIN ICFG"/>
    <property type="match status" value="1"/>
</dbReference>
<dbReference type="FunFam" id="1.10.287.950:FF:000001">
    <property type="entry name" value="Methyl-accepting chemotaxis sensory transducer"/>
    <property type="match status" value="1"/>
</dbReference>
<gene>
    <name evidence="15" type="ORF">K788_0006034</name>
</gene>
<evidence type="ECO:0000256" key="6">
    <source>
        <dbReference type="ARBA" id="ARBA00022692"/>
    </source>
</evidence>
<dbReference type="InterPro" id="IPR003122">
    <property type="entry name" value="Tar_rcpt_lig-bd"/>
</dbReference>
<feature type="transmembrane region" description="Helical" evidence="12">
    <location>
        <begin position="188"/>
        <end position="208"/>
    </location>
</feature>
<comment type="similarity">
    <text evidence="10">Belongs to the methyl-accepting chemotaxis (MCP) protein family.</text>
</comment>
<proteinExistence type="inferred from homology"/>
<evidence type="ECO:0000256" key="2">
    <source>
        <dbReference type="ARBA" id="ARBA00022475"/>
    </source>
</evidence>
<dbReference type="SMART" id="SM00283">
    <property type="entry name" value="MA"/>
    <property type="match status" value="1"/>
</dbReference>
<evidence type="ECO:0000256" key="5">
    <source>
        <dbReference type="ARBA" id="ARBA00022519"/>
    </source>
</evidence>
<evidence type="ECO:0000256" key="8">
    <source>
        <dbReference type="ARBA" id="ARBA00023136"/>
    </source>
</evidence>
<keyword evidence="6 12" id="KW-0812">Transmembrane</keyword>
<accession>A0A0P0RR70</accession>
<dbReference type="PROSITE" id="PS50111">
    <property type="entry name" value="CHEMOTAXIS_TRANSDUC_2"/>
    <property type="match status" value="1"/>
</dbReference>
<keyword evidence="15" id="KW-0614">Plasmid</keyword>
<evidence type="ECO:0000259" key="13">
    <source>
        <dbReference type="PROSITE" id="PS50111"/>
    </source>
</evidence>
<dbReference type="Gene3D" id="1.20.120.30">
    <property type="entry name" value="Aspartate receptor, ligand-binding domain"/>
    <property type="match status" value="1"/>
</dbReference>
<evidence type="ECO:0000256" key="10">
    <source>
        <dbReference type="ARBA" id="ARBA00029447"/>
    </source>
</evidence>
<feature type="domain" description="Methyl-accepting transducer" evidence="13">
    <location>
        <begin position="270"/>
        <end position="499"/>
    </location>
</feature>
<dbReference type="Pfam" id="PF00015">
    <property type="entry name" value="MCPsignal"/>
    <property type="match status" value="1"/>
</dbReference>
<dbReference type="Gene3D" id="1.10.287.950">
    <property type="entry name" value="Methyl-accepting chemotaxis protein"/>
    <property type="match status" value="1"/>
</dbReference>
<dbReference type="InterPro" id="IPR004090">
    <property type="entry name" value="Chemotax_Me-accpt_rcpt"/>
</dbReference>
<evidence type="ECO:0000256" key="4">
    <source>
        <dbReference type="ARBA" id="ARBA00022500"/>
    </source>
</evidence>
<protein>
    <submittedName>
        <fullName evidence="15">Methyl-accepting chemotaxis sensory transducer with TarH sensor</fullName>
    </submittedName>
</protein>
<organism evidence="15 16">
    <name type="scientific">Paraburkholderia caribensis MBA4</name>
    <dbReference type="NCBI Taxonomy" id="1323664"/>
    <lineage>
        <taxon>Bacteria</taxon>
        <taxon>Pseudomonadati</taxon>
        <taxon>Pseudomonadota</taxon>
        <taxon>Betaproteobacteria</taxon>
        <taxon>Burkholderiales</taxon>
        <taxon>Burkholderiaceae</taxon>
        <taxon>Paraburkholderia</taxon>
    </lineage>
</organism>
<geneLocation type="plasmid" evidence="16"/>
<evidence type="ECO:0000256" key="12">
    <source>
        <dbReference type="SAM" id="Phobius"/>
    </source>
</evidence>
<dbReference type="Pfam" id="PF02203">
    <property type="entry name" value="TarH"/>
    <property type="match status" value="1"/>
</dbReference>
<dbReference type="SMART" id="SM00304">
    <property type="entry name" value="HAMP"/>
    <property type="match status" value="1"/>
</dbReference>
<evidence type="ECO:0000256" key="7">
    <source>
        <dbReference type="ARBA" id="ARBA00022989"/>
    </source>
</evidence>
<keyword evidence="7 12" id="KW-1133">Transmembrane helix</keyword>
<keyword evidence="2" id="KW-1003">Cell membrane</keyword>
<dbReference type="SUPFAM" id="SSF58104">
    <property type="entry name" value="Methyl-accepting chemotaxis protein (MCP) signaling domain"/>
    <property type="match status" value="1"/>
</dbReference>
<dbReference type="KEGG" id="bcai:K788_0006034"/>